<dbReference type="SUPFAM" id="SSF52317">
    <property type="entry name" value="Class I glutamine amidotransferase-like"/>
    <property type="match status" value="1"/>
</dbReference>
<evidence type="ECO:0000256" key="1">
    <source>
        <dbReference type="ARBA" id="ARBA00023015"/>
    </source>
</evidence>
<dbReference type="Gene3D" id="1.10.10.60">
    <property type="entry name" value="Homeodomain-like"/>
    <property type="match status" value="1"/>
</dbReference>
<gene>
    <name evidence="5" type="ORF">AMJAP_2404</name>
</gene>
<dbReference type="KEGG" id="ajp:AMJAP_2404"/>
<dbReference type="GO" id="GO:0043565">
    <property type="term" value="F:sequence-specific DNA binding"/>
    <property type="evidence" value="ECO:0007669"/>
    <property type="project" value="InterPro"/>
</dbReference>
<dbReference type="Pfam" id="PF01965">
    <property type="entry name" value="DJ-1_PfpI"/>
    <property type="match status" value="1"/>
</dbReference>
<keyword evidence="2" id="KW-0238">DNA-binding</keyword>
<evidence type="ECO:0000313" key="6">
    <source>
        <dbReference type="Proteomes" id="UP000595663"/>
    </source>
</evidence>
<organism evidence="5 6">
    <name type="scientific">Amphritea japonica ATCC BAA-1530</name>
    <dbReference type="NCBI Taxonomy" id="1278309"/>
    <lineage>
        <taxon>Bacteria</taxon>
        <taxon>Pseudomonadati</taxon>
        <taxon>Pseudomonadota</taxon>
        <taxon>Gammaproteobacteria</taxon>
        <taxon>Oceanospirillales</taxon>
        <taxon>Oceanospirillaceae</taxon>
        <taxon>Amphritea</taxon>
    </lineage>
</organism>
<protein>
    <submittedName>
        <fullName evidence="5">AraC family transcriptional regulator</fullName>
    </submittedName>
</protein>
<keyword evidence="6" id="KW-1185">Reference proteome</keyword>
<evidence type="ECO:0000313" key="5">
    <source>
        <dbReference type="EMBL" id="BBB26993.1"/>
    </source>
</evidence>
<dbReference type="InterPro" id="IPR002818">
    <property type="entry name" value="DJ-1/PfpI"/>
</dbReference>
<dbReference type="InterPro" id="IPR029062">
    <property type="entry name" value="Class_I_gatase-like"/>
</dbReference>
<proteinExistence type="predicted"/>
<dbReference type="PROSITE" id="PS00041">
    <property type="entry name" value="HTH_ARAC_FAMILY_1"/>
    <property type="match status" value="1"/>
</dbReference>
<keyword evidence="3" id="KW-0804">Transcription</keyword>
<dbReference type="PANTHER" id="PTHR43130">
    <property type="entry name" value="ARAC-FAMILY TRANSCRIPTIONAL REGULATOR"/>
    <property type="match status" value="1"/>
</dbReference>
<dbReference type="Gene3D" id="3.40.50.880">
    <property type="match status" value="1"/>
</dbReference>
<feature type="domain" description="HTH araC/xylS-type" evidence="4">
    <location>
        <begin position="245"/>
        <end position="343"/>
    </location>
</feature>
<evidence type="ECO:0000256" key="2">
    <source>
        <dbReference type="ARBA" id="ARBA00023125"/>
    </source>
</evidence>
<dbReference type="PANTHER" id="PTHR43130:SF3">
    <property type="entry name" value="HTH-TYPE TRANSCRIPTIONAL REGULATOR RV1931C"/>
    <property type="match status" value="1"/>
</dbReference>
<keyword evidence="1" id="KW-0805">Transcription regulation</keyword>
<dbReference type="InterPro" id="IPR020449">
    <property type="entry name" value="Tscrpt_reg_AraC-type_HTH"/>
</dbReference>
<dbReference type="PRINTS" id="PR00032">
    <property type="entry name" value="HTHARAC"/>
</dbReference>
<dbReference type="SMART" id="SM00342">
    <property type="entry name" value="HTH_ARAC"/>
    <property type="match status" value="1"/>
</dbReference>
<dbReference type="OrthoDB" id="6057514at2"/>
<dbReference type="InterPro" id="IPR009057">
    <property type="entry name" value="Homeodomain-like_sf"/>
</dbReference>
<dbReference type="Proteomes" id="UP000595663">
    <property type="component" value="Chromosome"/>
</dbReference>
<reference evidence="5 6" key="1">
    <citation type="journal article" date="2008" name="Int. J. Syst. Evol. Microbiol.">
        <title>Amphritea japonica sp. nov. and Amphritea balenae sp. nov., isolated from the sediment adjacent to sperm whale carcasses off Kagoshima, Japan.</title>
        <authorList>
            <person name="Miyazaki M."/>
            <person name="Nogi Y."/>
            <person name="Fujiwara Y."/>
            <person name="Kawato M."/>
            <person name="Nagahama T."/>
            <person name="Kubokawa K."/>
            <person name="Horikoshi K."/>
        </authorList>
    </citation>
    <scope>NUCLEOTIDE SEQUENCE [LARGE SCALE GENOMIC DNA]</scope>
    <source>
        <strain evidence="5 6">ATCC BAA-1530</strain>
    </source>
</reference>
<dbReference type="EMBL" id="AP014545">
    <property type="protein sequence ID" value="BBB26993.1"/>
    <property type="molecule type" value="Genomic_DNA"/>
</dbReference>
<name>A0A7R6PCQ1_9GAMM</name>
<dbReference type="InterPro" id="IPR018062">
    <property type="entry name" value="HTH_AraC-typ_CS"/>
</dbReference>
<dbReference type="SUPFAM" id="SSF46689">
    <property type="entry name" value="Homeodomain-like"/>
    <property type="match status" value="2"/>
</dbReference>
<dbReference type="Pfam" id="PF12833">
    <property type="entry name" value="HTH_18"/>
    <property type="match status" value="1"/>
</dbReference>
<evidence type="ECO:0000256" key="3">
    <source>
        <dbReference type="ARBA" id="ARBA00023163"/>
    </source>
</evidence>
<dbReference type="GO" id="GO:0003700">
    <property type="term" value="F:DNA-binding transcription factor activity"/>
    <property type="evidence" value="ECO:0007669"/>
    <property type="project" value="InterPro"/>
</dbReference>
<dbReference type="CDD" id="cd03136">
    <property type="entry name" value="GATase1_AraC_ArgR_like"/>
    <property type="match status" value="1"/>
</dbReference>
<dbReference type="PROSITE" id="PS01124">
    <property type="entry name" value="HTH_ARAC_FAMILY_2"/>
    <property type="match status" value="1"/>
</dbReference>
<dbReference type="RefSeq" id="WP_019620207.1">
    <property type="nucleotide sequence ID" value="NZ_AP014545.1"/>
</dbReference>
<evidence type="ECO:0000259" key="4">
    <source>
        <dbReference type="PROSITE" id="PS01124"/>
    </source>
</evidence>
<dbReference type="AlphaFoldDB" id="A0A7R6PCQ1"/>
<dbReference type="InterPro" id="IPR052158">
    <property type="entry name" value="INH-QAR"/>
</dbReference>
<accession>A0A7R6PCQ1</accession>
<sequence>MTYIKDKRNFSALMRDTNSPFLPAAEQDENPVEVGFVLQQHFSMSAFTAAVDTLVTANLVRTTPLFNYQTYAAETSPVISDLGIEIAAQGTLKAFDHKPLPDLLIICGGYRCSTQQHPELTRTLKQADSKKLLIGGLWNGAIALAHAGLLDQLSCALHPDNHAYIREQFPKVRVSEQVIVSEGNRHTSAGPVSAMEMMLQLIGELRGMNITRAIREILSCDQISEKGNIRISQPGDNPCLPQNLRDIMELMAANIEEPISVDELTVCIGISRRQIERLFQNHLETSPGRYYLELRITHARRLLLQSNESITNIALASGFVSTSHFSNCYKDYFGVSPSLAREQAKTLAFNTPCPQAAVC</sequence>
<dbReference type="InterPro" id="IPR018060">
    <property type="entry name" value="HTH_AraC"/>
</dbReference>